<dbReference type="Gene3D" id="3.40.50.2000">
    <property type="entry name" value="Glycogen Phosphorylase B"/>
    <property type="match status" value="1"/>
</dbReference>
<evidence type="ECO:0000313" key="1">
    <source>
        <dbReference type="EMBL" id="MBL3679813.1"/>
    </source>
</evidence>
<reference evidence="1 2" key="1">
    <citation type="submission" date="2018-09" db="EMBL/GenBank/DDBJ databases">
        <title>Comparative genomics of Leucobacter spp.</title>
        <authorList>
            <person name="Reis A.C."/>
            <person name="Kolvenbach B.A."/>
            <person name="Corvini P.F.X."/>
            <person name="Nunes O.C."/>
        </authorList>
    </citation>
    <scope>NUCLEOTIDE SEQUENCE [LARGE SCALE GENOMIC DNA]</scope>
    <source>
        <strain evidence="1 2">TAN 31504</strain>
    </source>
</reference>
<comment type="caution">
    <text evidence="1">The sequence shown here is derived from an EMBL/GenBank/DDBJ whole genome shotgun (WGS) entry which is preliminary data.</text>
</comment>
<keyword evidence="2" id="KW-1185">Reference proteome</keyword>
<name>A0ABS1SGY9_9MICO</name>
<protein>
    <submittedName>
        <fullName evidence="1">Glycosyltransferase family 1 protein</fullName>
    </submittedName>
</protein>
<dbReference type="EMBL" id="QYAC01000005">
    <property type="protein sequence ID" value="MBL3679813.1"/>
    <property type="molecule type" value="Genomic_DNA"/>
</dbReference>
<dbReference type="RefSeq" id="WP_202345082.1">
    <property type="nucleotide sequence ID" value="NZ_BAAAPI010000003.1"/>
</dbReference>
<gene>
    <name evidence="1" type="ORF">D3230_11030</name>
</gene>
<dbReference type="SUPFAM" id="SSF53756">
    <property type="entry name" value="UDP-Glycosyltransferase/glycogen phosphorylase"/>
    <property type="match status" value="1"/>
</dbReference>
<organism evidence="1 2">
    <name type="scientific">Leucobacter chromiireducens subsp. solipictus</name>
    <dbReference type="NCBI Taxonomy" id="398235"/>
    <lineage>
        <taxon>Bacteria</taxon>
        <taxon>Bacillati</taxon>
        <taxon>Actinomycetota</taxon>
        <taxon>Actinomycetes</taxon>
        <taxon>Micrococcales</taxon>
        <taxon>Microbacteriaceae</taxon>
        <taxon>Leucobacter</taxon>
    </lineage>
</organism>
<proteinExistence type="predicted"/>
<accession>A0ABS1SGY9</accession>
<dbReference type="Proteomes" id="UP001645859">
    <property type="component" value="Unassembled WGS sequence"/>
</dbReference>
<sequence>MNRNRLPAWVNRGIDRLADAPMSPLGRIAARRLGAPAPHGTIPATEFGAAATRVLIAPVNYSGQGTAWARALESADPQISARNMAIEVPGGFAFDADLVVPVGTYHNDPDWQQRQFAAAASATHVLIEAEEPPFGRLMGRSVTAQAAALEDQGVSVAYLAHGTDARLPSRHIAGNPLSYYSDEAVYLPRAEQLAARNIALVTDSGRPAFVSTPDLLVDLPHARWCPVVVDPERWAAPARGQRAAGSPLRVVHAPSVAAYKGTAMVMPVLERLQAEGLIEFTLIQGVPSADMPGVFAAADVMLDQFRAGSYGVAACEAMAAGCLAIGQVSAQVRDAVLAASGLELPVLEATPDTLEQVLRDLAALPSMTAHSARGVDFVRAVHDGRMSARALREHWLQAPDTSSDDRKDPVSAPSS</sequence>
<evidence type="ECO:0000313" key="2">
    <source>
        <dbReference type="Proteomes" id="UP001645859"/>
    </source>
</evidence>